<name>A0AAN7C0T2_9PEZI</name>
<keyword evidence="2" id="KW-1185">Reference proteome</keyword>
<dbReference type="Proteomes" id="UP001303760">
    <property type="component" value="Unassembled WGS sequence"/>
</dbReference>
<sequence length="52" mass="5493">ATKPAAETVRSKTQAELDEDLKQKLEGIAGDRGASGVEYEDGRPVAMTMEAA</sequence>
<organism evidence="1 2">
    <name type="scientific">Achaetomium macrosporum</name>
    <dbReference type="NCBI Taxonomy" id="79813"/>
    <lineage>
        <taxon>Eukaryota</taxon>
        <taxon>Fungi</taxon>
        <taxon>Dikarya</taxon>
        <taxon>Ascomycota</taxon>
        <taxon>Pezizomycotina</taxon>
        <taxon>Sordariomycetes</taxon>
        <taxon>Sordariomycetidae</taxon>
        <taxon>Sordariales</taxon>
        <taxon>Chaetomiaceae</taxon>
        <taxon>Achaetomium</taxon>
    </lineage>
</organism>
<evidence type="ECO:0000313" key="1">
    <source>
        <dbReference type="EMBL" id="KAK4233233.1"/>
    </source>
</evidence>
<accession>A0AAN7C0T2</accession>
<reference evidence="1" key="2">
    <citation type="submission" date="2023-05" db="EMBL/GenBank/DDBJ databases">
        <authorList>
            <consortium name="Lawrence Berkeley National Laboratory"/>
            <person name="Steindorff A."/>
            <person name="Hensen N."/>
            <person name="Bonometti L."/>
            <person name="Westerberg I."/>
            <person name="Brannstrom I.O."/>
            <person name="Guillou S."/>
            <person name="Cros-Aarteil S."/>
            <person name="Calhoun S."/>
            <person name="Haridas S."/>
            <person name="Kuo A."/>
            <person name="Mondo S."/>
            <person name="Pangilinan J."/>
            <person name="Riley R."/>
            <person name="Labutti K."/>
            <person name="Andreopoulos B."/>
            <person name="Lipzen A."/>
            <person name="Chen C."/>
            <person name="Yanf M."/>
            <person name="Daum C."/>
            <person name="Ng V."/>
            <person name="Clum A."/>
            <person name="Ohm R."/>
            <person name="Martin F."/>
            <person name="Silar P."/>
            <person name="Natvig D."/>
            <person name="Lalanne C."/>
            <person name="Gautier V."/>
            <person name="Ament-Velasquez S.L."/>
            <person name="Kruys A."/>
            <person name="Hutchinson M.I."/>
            <person name="Powell A.J."/>
            <person name="Barry K."/>
            <person name="Miller A.N."/>
            <person name="Grigoriev I.V."/>
            <person name="Debuchy R."/>
            <person name="Gladieux P."/>
            <person name="Thoren M.H."/>
            <person name="Johannesson H."/>
        </authorList>
    </citation>
    <scope>NUCLEOTIDE SEQUENCE</scope>
    <source>
        <strain evidence="1">CBS 532.94</strain>
    </source>
</reference>
<dbReference type="EMBL" id="MU860618">
    <property type="protein sequence ID" value="KAK4233233.1"/>
    <property type="molecule type" value="Genomic_DNA"/>
</dbReference>
<reference evidence="1" key="1">
    <citation type="journal article" date="2023" name="Mol. Phylogenet. Evol.">
        <title>Genome-scale phylogeny and comparative genomics of the fungal order Sordariales.</title>
        <authorList>
            <person name="Hensen N."/>
            <person name="Bonometti L."/>
            <person name="Westerberg I."/>
            <person name="Brannstrom I.O."/>
            <person name="Guillou S."/>
            <person name="Cros-Aarteil S."/>
            <person name="Calhoun S."/>
            <person name="Haridas S."/>
            <person name="Kuo A."/>
            <person name="Mondo S."/>
            <person name="Pangilinan J."/>
            <person name="Riley R."/>
            <person name="LaButti K."/>
            <person name="Andreopoulos B."/>
            <person name="Lipzen A."/>
            <person name="Chen C."/>
            <person name="Yan M."/>
            <person name="Daum C."/>
            <person name="Ng V."/>
            <person name="Clum A."/>
            <person name="Steindorff A."/>
            <person name="Ohm R.A."/>
            <person name="Martin F."/>
            <person name="Silar P."/>
            <person name="Natvig D.O."/>
            <person name="Lalanne C."/>
            <person name="Gautier V."/>
            <person name="Ament-Velasquez S.L."/>
            <person name="Kruys A."/>
            <person name="Hutchinson M.I."/>
            <person name="Powell A.J."/>
            <person name="Barry K."/>
            <person name="Miller A.N."/>
            <person name="Grigoriev I.V."/>
            <person name="Debuchy R."/>
            <person name="Gladieux P."/>
            <person name="Hiltunen Thoren M."/>
            <person name="Johannesson H."/>
        </authorList>
    </citation>
    <scope>NUCLEOTIDE SEQUENCE</scope>
    <source>
        <strain evidence="1">CBS 532.94</strain>
    </source>
</reference>
<feature type="non-terminal residue" evidence="1">
    <location>
        <position position="1"/>
    </location>
</feature>
<proteinExistence type="predicted"/>
<gene>
    <name evidence="1" type="ORF">C8A03DRAFT_19648</name>
</gene>
<comment type="caution">
    <text evidence="1">The sequence shown here is derived from an EMBL/GenBank/DDBJ whole genome shotgun (WGS) entry which is preliminary data.</text>
</comment>
<dbReference type="AlphaFoldDB" id="A0AAN7C0T2"/>
<evidence type="ECO:0000313" key="2">
    <source>
        <dbReference type="Proteomes" id="UP001303760"/>
    </source>
</evidence>
<protein>
    <submittedName>
        <fullName evidence="1">Uncharacterized protein</fullName>
    </submittedName>
</protein>